<organism evidence="3 4">
    <name type="scientific">Halobaculum marinum</name>
    <dbReference type="NCBI Taxonomy" id="3031996"/>
    <lineage>
        <taxon>Archaea</taxon>
        <taxon>Methanobacteriati</taxon>
        <taxon>Methanobacteriota</taxon>
        <taxon>Stenosarchaea group</taxon>
        <taxon>Halobacteria</taxon>
        <taxon>Halobacteriales</taxon>
        <taxon>Haloferacaceae</taxon>
        <taxon>Halobaculum</taxon>
    </lineage>
</organism>
<evidence type="ECO:0000313" key="4">
    <source>
        <dbReference type="Proteomes" id="UP001596388"/>
    </source>
</evidence>
<accession>A0ABD5WWS4</accession>
<keyword evidence="4" id="KW-1185">Reference proteome</keyword>
<dbReference type="Pfam" id="PF08350">
    <property type="entry name" value="FilR1_middle"/>
    <property type="match status" value="1"/>
</dbReference>
<proteinExistence type="predicted"/>
<name>A0ABD5WWS4_9EURY</name>
<sequence>MSAGDTSETAGVLRKRRDVLAALCEGPVRKRTLVESLGVPRTTLDRGIRELVDEGLAERVDGGFQATVVGAKALESADRYHAELAGLHEAEALFESLPADTPVDGRFLAGATVSQPDPSVPDGVVDRLFESVRNATRVHGLAPVVLGGHIDTFDTEARTGGAVPKMVLTPAVFDHLVESRPERLREQIREGEFEFFVGPIDARFGLWVADHDDRPSEAGLLVYTDTGVGGVAINDTPEAVRWAHEQYDDARETAEPVTLELIADRLAAGASAGAE</sequence>
<evidence type="ECO:0000259" key="2">
    <source>
        <dbReference type="Pfam" id="PF25213"/>
    </source>
</evidence>
<dbReference type="InterPro" id="IPR011991">
    <property type="entry name" value="ArsR-like_HTH"/>
</dbReference>
<dbReference type="EMBL" id="JBHTAG010000002">
    <property type="protein sequence ID" value="MFC7096750.1"/>
    <property type="molecule type" value="Genomic_DNA"/>
</dbReference>
<dbReference type="InterPro" id="IPR057527">
    <property type="entry name" value="HVO_A0261-like_N"/>
</dbReference>
<dbReference type="Proteomes" id="UP001596388">
    <property type="component" value="Unassembled WGS sequence"/>
</dbReference>
<feature type="domain" description="Methanogenesis regulatory protein FilR1 middle" evidence="1">
    <location>
        <begin position="121"/>
        <end position="252"/>
    </location>
</feature>
<comment type="caution">
    <text evidence="3">The sequence shown here is derived from an EMBL/GenBank/DDBJ whole genome shotgun (WGS) entry which is preliminary data.</text>
</comment>
<dbReference type="AlphaFoldDB" id="A0ABD5WWS4"/>
<evidence type="ECO:0000259" key="1">
    <source>
        <dbReference type="Pfam" id="PF08350"/>
    </source>
</evidence>
<dbReference type="InterPro" id="IPR036390">
    <property type="entry name" value="WH_DNA-bd_sf"/>
</dbReference>
<dbReference type="CDD" id="cd00090">
    <property type="entry name" value="HTH_ARSR"/>
    <property type="match status" value="1"/>
</dbReference>
<dbReference type="RefSeq" id="WP_276238789.1">
    <property type="nucleotide sequence ID" value="NZ_CP119989.1"/>
</dbReference>
<dbReference type="SUPFAM" id="SSF46785">
    <property type="entry name" value="Winged helix' DNA-binding domain"/>
    <property type="match status" value="1"/>
</dbReference>
<dbReference type="InterPro" id="IPR013561">
    <property type="entry name" value="FilR1_middle_dom"/>
</dbReference>
<reference evidence="3 4" key="1">
    <citation type="journal article" date="2019" name="Int. J. Syst. Evol. Microbiol.">
        <title>The Global Catalogue of Microorganisms (GCM) 10K type strain sequencing project: providing services to taxonomists for standard genome sequencing and annotation.</title>
        <authorList>
            <consortium name="The Broad Institute Genomics Platform"/>
            <consortium name="The Broad Institute Genome Sequencing Center for Infectious Disease"/>
            <person name="Wu L."/>
            <person name="Ma J."/>
        </authorList>
    </citation>
    <scope>NUCLEOTIDE SEQUENCE [LARGE SCALE GENOMIC DNA]</scope>
    <source>
        <strain evidence="3 4">DT55</strain>
    </source>
</reference>
<dbReference type="GeneID" id="79269358"/>
<gene>
    <name evidence="3" type="ORF">ACFQKD_05475</name>
</gene>
<protein>
    <submittedName>
        <fullName evidence="3">Helix-turn-helix transcriptional regulator</fullName>
    </submittedName>
</protein>
<feature type="domain" description="HVO-A0261-like N-terminal" evidence="2">
    <location>
        <begin position="13"/>
        <end position="83"/>
    </location>
</feature>
<evidence type="ECO:0000313" key="3">
    <source>
        <dbReference type="EMBL" id="MFC7096750.1"/>
    </source>
</evidence>
<dbReference type="Pfam" id="PF25213">
    <property type="entry name" value="HVO_A0261_N"/>
    <property type="match status" value="1"/>
</dbReference>